<geneLocation type="plasmid" evidence="1 2">
    <name>pHSR-Est01</name>
</geneLocation>
<name>A0A897P0C9_9EURY</name>
<keyword evidence="2" id="KW-1185">Reference proteome</keyword>
<evidence type="ECO:0000313" key="2">
    <source>
        <dbReference type="Proteomes" id="UP000663292"/>
    </source>
</evidence>
<keyword evidence="1" id="KW-0614">Plasmid</keyword>
<proteinExistence type="predicted"/>
<gene>
    <name evidence="1" type="ORF">HSEST_3025</name>
</gene>
<dbReference type="EMBL" id="CP064792">
    <property type="protein sequence ID" value="QSG16289.1"/>
    <property type="molecule type" value="Genomic_DNA"/>
</dbReference>
<dbReference type="Proteomes" id="UP000663292">
    <property type="component" value="Plasmid pHSR-Est01"/>
</dbReference>
<accession>A0A897P0C9</accession>
<evidence type="ECO:0000313" key="1">
    <source>
        <dbReference type="EMBL" id="QSG16289.1"/>
    </source>
</evidence>
<sequence length="68" mass="7599">MFSECSMPENTRFSGSIDQINLEFVEREATPRLLMKLGIQLHLAGLSLLGSQSQSTARVWSIIRSRCG</sequence>
<reference evidence="1 2" key="1">
    <citation type="submission" date="2020-11" db="EMBL/GenBank/DDBJ databases">
        <title>Carbohydrate-dependent, anaerobic sulfur respiration: A novel catabolism in halophilic archaea.</title>
        <authorList>
            <person name="Sorokin D.Y."/>
            <person name="Messina E."/>
            <person name="Smedile F."/>
            <person name="La Cono V."/>
            <person name="Hallsworth J.E."/>
            <person name="Yakimov M.M."/>
        </authorList>
    </citation>
    <scope>NUCLEOTIDE SEQUENCE [LARGE SCALE GENOMIC DNA]</scope>
    <source>
        <strain evidence="1 2">HSR-Est</strain>
        <plasmid evidence="1 2">pHSR-Est01</plasmid>
    </source>
</reference>
<dbReference type="AlphaFoldDB" id="A0A897P0C9"/>
<protein>
    <submittedName>
        <fullName evidence="1">Transposase</fullName>
    </submittedName>
</protein>
<organism evidence="1 2">
    <name type="scientific">Halapricum desulfuricans</name>
    <dbReference type="NCBI Taxonomy" id="2841257"/>
    <lineage>
        <taxon>Archaea</taxon>
        <taxon>Methanobacteriati</taxon>
        <taxon>Methanobacteriota</taxon>
        <taxon>Stenosarchaea group</taxon>
        <taxon>Halobacteria</taxon>
        <taxon>Halobacteriales</taxon>
        <taxon>Haloarculaceae</taxon>
        <taxon>Halapricum</taxon>
    </lineage>
</organism>